<keyword evidence="4" id="KW-0786">Thiamine pyrophosphate</keyword>
<gene>
    <name evidence="5" type="ORF">RFI_04051</name>
</gene>
<evidence type="ECO:0000256" key="3">
    <source>
        <dbReference type="ARBA" id="ARBA00023002"/>
    </source>
</evidence>
<dbReference type="SUPFAM" id="SSF52518">
    <property type="entry name" value="Thiamin diphosphate-binding fold (THDP-binding)"/>
    <property type="match status" value="1"/>
</dbReference>
<dbReference type="GO" id="GO:0030976">
    <property type="term" value="F:thiamine pyrophosphate binding"/>
    <property type="evidence" value="ECO:0007669"/>
    <property type="project" value="InterPro"/>
</dbReference>
<dbReference type="InterPro" id="IPR011603">
    <property type="entry name" value="2oxoglutarate_DH_E1"/>
</dbReference>
<dbReference type="PANTHER" id="PTHR23152:SF4">
    <property type="entry name" value="2-OXOADIPATE DEHYDROGENASE COMPLEX COMPONENT E1"/>
    <property type="match status" value="1"/>
</dbReference>
<dbReference type="EMBL" id="ASPP01003721">
    <property type="protein sequence ID" value="ETO33056.1"/>
    <property type="molecule type" value="Genomic_DNA"/>
</dbReference>
<evidence type="ECO:0000256" key="1">
    <source>
        <dbReference type="ARBA" id="ARBA00001964"/>
    </source>
</evidence>
<dbReference type="GO" id="GO:0045252">
    <property type="term" value="C:oxoglutarate dehydrogenase complex"/>
    <property type="evidence" value="ECO:0007669"/>
    <property type="project" value="TreeGrafter"/>
</dbReference>
<comment type="cofactor">
    <cofactor evidence="1">
        <name>thiamine diphosphate</name>
        <dbReference type="ChEBI" id="CHEBI:58937"/>
    </cofactor>
</comment>
<reference evidence="5 6" key="1">
    <citation type="journal article" date="2013" name="Curr. Biol.">
        <title>The Genome of the Foraminiferan Reticulomyxa filosa.</title>
        <authorList>
            <person name="Glockner G."/>
            <person name="Hulsmann N."/>
            <person name="Schleicher M."/>
            <person name="Noegel A.A."/>
            <person name="Eichinger L."/>
            <person name="Gallinger C."/>
            <person name="Pawlowski J."/>
            <person name="Sierra R."/>
            <person name="Euteneuer U."/>
            <person name="Pillet L."/>
            <person name="Moustafa A."/>
            <person name="Platzer M."/>
            <person name="Groth M."/>
            <person name="Szafranski K."/>
            <person name="Schliwa M."/>
        </authorList>
    </citation>
    <scope>NUCLEOTIDE SEQUENCE [LARGE SCALE GENOMIC DNA]</scope>
</reference>
<dbReference type="PANTHER" id="PTHR23152">
    <property type="entry name" value="2-OXOGLUTARATE DEHYDROGENASE"/>
    <property type="match status" value="1"/>
</dbReference>
<dbReference type="GO" id="GO:0005739">
    <property type="term" value="C:mitochondrion"/>
    <property type="evidence" value="ECO:0007669"/>
    <property type="project" value="TreeGrafter"/>
</dbReference>
<dbReference type="InterPro" id="IPR029061">
    <property type="entry name" value="THDP-binding"/>
</dbReference>
<keyword evidence="6" id="KW-1185">Reference proteome</keyword>
<dbReference type="OrthoDB" id="413077at2759"/>
<evidence type="ECO:0000313" key="6">
    <source>
        <dbReference type="Proteomes" id="UP000023152"/>
    </source>
</evidence>
<dbReference type="GO" id="GO:0004591">
    <property type="term" value="F:oxoglutarate dehydrogenase (succinyl-transferring) activity"/>
    <property type="evidence" value="ECO:0007669"/>
    <property type="project" value="TreeGrafter"/>
</dbReference>
<evidence type="ECO:0000256" key="2">
    <source>
        <dbReference type="ARBA" id="ARBA00006936"/>
    </source>
</evidence>
<organism evidence="5 6">
    <name type="scientific">Reticulomyxa filosa</name>
    <dbReference type="NCBI Taxonomy" id="46433"/>
    <lineage>
        <taxon>Eukaryota</taxon>
        <taxon>Sar</taxon>
        <taxon>Rhizaria</taxon>
        <taxon>Retaria</taxon>
        <taxon>Foraminifera</taxon>
        <taxon>Monothalamids</taxon>
        <taxon>Reticulomyxidae</taxon>
        <taxon>Reticulomyxa</taxon>
    </lineage>
</organism>
<dbReference type="Proteomes" id="UP000023152">
    <property type="component" value="Unassembled WGS sequence"/>
</dbReference>
<evidence type="ECO:0000256" key="4">
    <source>
        <dbReference type="ARBA" id="ARBA00023052"/>
    </source>
</evidence>
<accession>X6P4A2</accession>
<proteinExistence type="inferred from homology"/>
<evidence type="ECO:0008006" key="7">
    <source>
        <dbReference type="Google" id="ProtNLM"/>
    </source>
</evidence>
<dbReference type="Gene3D" id="3.40.50.970">
    <property type="match status" value="1"/>
</dbReference>
<sequence>MHIANSQKNNYLRAMIERGTRQFGKEEQIRTLDRLIWATEFEVYIFYLFKFLDIKYPAQKRFGVIGAEAMVPLVKEVIDEGARLGVTDFVIGMPHRGRLILLCSVMRKPLERILYEFRGLALPWDQIEDSGDVKYHLGYSTDRFTPDEIKVHLSLVPNPSHLEAVNPVCMGKTRAKQFYKKDTERGKTCW</sequence>
<dbReference type="GO" id="GO:0006099">
    <property type="term" value="P:tricarboxylic acid cycle"/>
    <property type="evidence" value="ECO:0007669"/>
    <property type="project" value="TreeGrafter"/>
</dbReference>
<name>X6P4A2_RETFI</name>
<dbReference type="AlphaFoldDB" id="X6P4A2"/>
<keyword evidence="3" id="KW-0560">Oxidoreductase</keyword>
<evidence type="ECO:0000313" key="5">
    <source>
        <dbReference type="EMBL" id="ETO33056.1"/>
    </source>
</evidence>
<protein>
    <recommendedName>
        <fullName evidence="7">Dehydrogenase E1 component domain-containing protein</fullName>
    </recommendedName>
</protein>
<comment type="caution">
    <text evidence="5">The sequence shown here is derived from an EMBL/GenBank/DDBJ whole genome shotgun (WGS) entry which is preliminary data.</text>
</comment>
<comment type="similarity">
    <text evidence="2">Belongs to the alpha-ketoglutarate dehydrogenase family.</text>
</comment>